<keyword evidence="1" id="KW-1133">Transmembrane helix</keyword>
<organism evidence="3 4">
    <name type="scientific">Ricinus communis</name>
    <name type="common">Castor bean</name>
    <dbReference type="NCBI Taxonomy" id="3988"/>
    <lineage>
        <taxon>Eukaryota</taxon>
        <taxon>Viridiplantae</taxon>
        <taxon>Streptophyta</taxon>
        <taxon>Embryophyta</taxon>
        <taxon>Tracheophyta</taxon>
        <taxon>Spermatophyta</taxon>
        <taxon>Magnoliopsida</taxon>
        <taxon>eudicotyledons</taxon>
        <taxon>Gunneridae</taxon>
        <taxon>Pentapetalae</taxon>
        <taxon>rosids</taxon>
        <taxon>fabids</taxon>
        <taxon>Malpighiales</taxon>
        <taxon>Euphorbiaceae</taxon>
        <taxon>Acalyphoideae</taxon>
        <taxon>Acalypheae</taxon>
        <taxon>Ricinus</taxon>
    </lineage>
</organism>
<feature type="transmembrane region" description="Helical" evidence="1">
    <location>
        <begin position="77"/>
        <end position="98"/>
    </location>
</feature>
<keyword evidence="2" id="KW-0732">Signal</keyword>
<keyword evidence="1" id="KW-0812">Transmembrane</keyword>
<proteinExistence type="predicted"/>
<keyword evidence="1" id="KW-0472">Membrane</keyword>
<feature type="chain" id="PRO_5002889968" evidence="2">
    <location>
        <begin position="27"/>
        <end position="127"/>
    </location>
</feature>
<accession>B9T465</accession>
<sequence length="127" mass="14141">MLVFLIFFPSLGWALLLLLAIKKTLDLEDVPQLDIGGTVTGTFPVFRNKLELDSGAANRVSTCKLVKALILSYWMELLWTALFALLYTSASFVGPYLIDSFVQCLSGRGEFKNLEHLLASTLLLQKL</sequence>
<evidence type="ECO:0000256" key="1">
    <source>
        <dbReference type="SAM" id="Phobius"/>
    </source>
</evidence>
<gene>
    <name evidence="3" type="ORF">RCOM_0423610</name>
</gene>
<dbReference type="EMBL" id="EQ974456">
    <property type="protein sequence ID" value="EEF29342.1"/>
    <property type="molecule type" value="Genomic_DNA"/>
</dbReference>
<dbReference type="AlphaFoldDB" id="B9T465"/>
<dbReference type="eggNOG" id="KOG0054">
    <property type="taxonomic scope" value="Eukaryota"/>
</dbReference>
<feature type="signal peptide" evidence="2">
    <location>
        <begin position="1"/>
        <end position="26"/>
    </location>
</feature>
<dbReference type="Proteomes" id="UP000008311">
    <property type="component" value="Unassembled WGS sequence"/>
</dbReference>
<evidence type="ECO:0000256" key="2">
    <source>
        <dbReference type="SAM" id="SignalP"/>
    </source>
</evidence>
<evidence type="ECO:0000313" key="4">
    <source>
        <dbReference type="Proteomes" id="UP000008311"/>
    </source>
</evidence>
<reference evidence="4" key="1">
    <citation type="journal article" date="2010" name="Nat. Biotechnol.">
        <title>Draft genome sequence of the oilseed species Ricinus communis.</title>
        <authorList>
            <person name="Chan A.P."/>
            <person name="Crabtree J."/>
            <person name="Zhao Q."/>
            <person name="Lorenzi H."/>
            <person name="Orvis J."/>
            <person name="Puiu D."/>
            <person name="Melake-Berhan A."/>
            <person name="Jones K.M."/>
            <person name="Redman J."/>
            <person name="Chen G."/>
            <person name="Cahoon E.B."/>
            <person name="Gedil M."/>
            <person name="Stanke M."/>
            <person name="Haas B.J."/>
            <person name="Wortman J.R."/>
            <person name="Fraser-Liggett C.M."/>
            <person name="Ravel J."/>
            <person name="Rabinowicz P.D."/>
        </authorList>
    </citation>
    <scope>NUCLEOTIDE SEQUENCE [LARGE SCALE GENOMIC DNA]</scope>
    <source>
        <strain evidence="4">cv. Hale</strain>
    </source>
</reference>
<protein>
    <submittedName>
        <fullName evidence="3">Uncharacterized protein</fullName>
    </submittedName>
</protein>
<dbReference type="STRING" id="3988.B9T465"/>
<dbReference type="InParanoid" id="B9T465"/>
<keyword evidence="4" id="KW-1185">Reference proteome</keyword>
<name>B9T465_RICCO</name>
<evidence type="ECO:0000313" key="3">
    <source>
        <dbReference type="EMBL" id="EEF29342.1"/>
    </source>
</evidence>